<dbReference type="RefSeq" id="WP_345681087.1">
    <property type="nucleotide sequence ID" value="NZ_BAABHS010000066.1"/>
</dbReference>
<evidence type="ECO:0000313" key="2">
    <source>
        <dbReference type="EMBL" id="GAA4997213.1"/>
    </source>
</evidence>
<dbReference type="SUPFAM" id="SSF55826">
    <property type="entry name" value="YbaK/ProRS associated domain"/>
    <property type="match status" value="1"/>
</dbReference>
<dbReference type="InterPro" id="IPR036754">
    <property type="entry name" value="YbaK/aa-tRNA-synt-asso_dom_sf"/>
</dbReference>
<comment type="caution">
    <text evidence="2">The sequence shown here is derived from an EMBL/GenBank/DDBJ whole genome shotgun (WGS) entry which is preliminary data.</text>
</comment>
<proteinExistence type="predicted"/>
<dbReference type="Pfam" id="PF04073">
    <property type="entry name" value="tRNA_edit"/>
    <property type="match status" value="1"/>
</dbReference>
<evidence type="ECO:0000259" key="1">
    <source>
        <dbReference type="Pfam" id="PF04073"/>
    </source>
</evidence>
<gene>
    <name evidence="2" type="ORF">GCM10023205_83100</name>
</gene>
<name>A0ABP9IHN3_9ACTN</name>
<sequence>MTTPLERVAADLARHGITGAVRELPQDVPTAAAAAEALGCEVGAIANSLVFNADGAPLLVLTSGAHKVDTKRVARLIGAAKVRRADPEFVFEATGQRVGGVAPTGHPAPIRTVVDAWLGKYDEVWAAAGLAHTVYPTTLDELVRVTGGAVAEVGD</sequence>
<dbReference type="PANTHER" id="PTHR30411:SF1">
    <property type="entry name" value="CYTOPLASMIC PROTEIN"/>
    <property type="match status" value="1"/>
</dbReference>
<organism evidence="2 3">
    <name type="scientific">Yinghuangia aomiensis</name>
    <dbReference type="NCBI Taxonomy" id="676205"/>
    <lineage>
        <taxon>Bacteria</taxon>
        <taxon>Bacillati</taxon>
        <taxon>Actinomycetota</taxon>
        <taxon>Actinomycetes</taxon>
        <taxon>Kitasatosporales</taxon>
        <taxon>Streptomycetaceae</taxon>
        <taxon>Yinghuangia</taxon>
    </lineage>
</organism>
<feature type="domain" description="YbaK/aminoacyl-tRNA synthetase-associated" evidence="1">
    <location>
        <begin position="27"/>
        <end position="144"/>
    </location>
</feature>
<keyword evidence="3" id="KW-1185">Reference proteome</keyword>
<dbReference type="CDD" id="cd04333">
    <property type="entry name" value="ProX_deacylase"/>
    <property type="match status" value="1"/>
</dbReference>
<dbReference type="Proteomes" id="UP001500466">
    <property type="component" value="Unassembled WGS sequence"/>
</dbReference>
<reference evidence="3" key="1">
    <citation type="journal article" date="2019" name="Int. J. Syst. Evol. Microbiol.">
        <title>The Global Catalogue of Microorganisms (GCM) 10K type strain sequencing project: providing services to taxonomists for standard genome sequencing and annotation.</title>
        <authorList>
            <consortium name="The Broad Institute Genomics Platform"/>
            <consortium name="The Broad Institute Genome Sequencing Center for Infectious Disease"/>
            <person name="Wu L."/>
            <person name="Ma J."/>
        </authorList>
    </citation>
    <scope>NUCLEOTIDE SEQUENCE [LARGE SCALE GENOMIC DNA]</scope>
    <source>
        <strain evidence="3">JCM 17986</strain>
    </source>
</reference>
<dbReference type="EMBL" id="BAABHS010000066">
    <property type="protein sequence ID" value="GAA4997213.1"/>
    <property type="molecule type" value="Genomic_DNA"/>
</dbReference>
<dbReference type="Gene3D" id="3.90.960.10">
    <property type="entry name" value="YbaK/aminoacyl-tRNA synthetase-associated domain"/>
    <property type="match status" value="1"/>
</dbReference>
<accession>A0ABP9IHN3</accession>
<dbReference type="InterPro" id="IPR007214">
    <property type="entry name" value="YbaK/aa-tRNA-synth-assoc-dom"/>
</dbReference>
<evidence type="ECO:0000313" key="3">
    <source>
        <dbReference type="Proteomes" id="UP001500466"/>
    </source>
</evidence>
<protein>
    <submittedName>
        <fullName evidence="2">YbaK/EbsC family protein</fullName>
    </submittedName>
</protein>
<dbReference type="PANTHER" id="PTHR30411">
    <property type="entry name" value="CYTOPLASMIC PROTEIN"/>
    <property type="match status" value="1"/>
</dbReference>